<accession>A0A1A2V6U3</accession>
<gene>
    <name evidence="1" type="ORF">A5726_24945</name>
</gene>
<sequence length="300" mass="33471">MSACQVCEGRAQLFLCLTHITALREALHDLPWWLTHLGDAAVGNVRLGESGRRATRAHELDEYTGPNGADKLDAARRAGKFEIDKVLATGRVNGKASRLLDRARNELGTWIRHLCESRGADMPELGSLDAMAHWLEKHTQAIASDEAAKECYAAVVDLTDQIRRVVNRPEPPQYCGPCVTELSAEQRTKLVNNGQEDRTHCRVQLYARRGSRQVICPDCRTEHNVEELQDKMLAEADEYSFSVSDLADFILPKLGIGIPRRTLQHWAKVGDLVPSGFESTVARYQLAHVREVAGRKGRGR</sequence>
<name>A0A1A2V6U3_9MYCO</name>
<evidence type="ECO:0008006" key="3">
    <source>
        <dbReference type="Google" id="ProtNLM"/>
    </source>
</evidence>
<dbReference type="Proteomes" id="UP000093779">
    <property type="component" value="Unassembled WGS sequence"/>
</dbReference>
<evidence type="ECO:0000313" key="1">
    <source>
        <dbReference type="EMBL" id="OBF14410.1"/>
    </source>
</evidence>
<organism evidence="1 2">
    <name type="scientific">Mycolicibacterium conceptionense</name>
    <dbReference type="NCBI Taxonomy" id="451644"/>
    <lineage>
        <taxon>Bacteria</taxon>
        <taxon>Bacillati</taxon>
        <taxon>Actinomycetota</taxon>
        <taxon>Actinomycetes</taxon>
        <taxon>Mycobacteriales</taxon>
        <taxon>Mycobacteriaceae</taxon>
        <taxon>Mycolicibacterium</taxon>
    </lineage>
</organism>
<dbReference type="EMBL" id="LZHX01000087">
    <property type="protein sequence ID" value="OBF14410.1"/>
    <property type="molecule type" value="Genomic_DNA"/>
</dbReference>
<evidence type="ECO:0000313" key="2">
    <source>
        <dbReference type="Proteomes" id="UP000093779"/>
    </source>
</evidence>
<proteinExistence type="predicted"/>
<protein>
    <recommendedName>
        <fullName evidence="3">Helix-turn-helix DNA binding domain protein</fullName>
    </recommendedName>
</protein>
<dbReference type="RefSeq" id="WP_064898992.1">
    <property type="nucleotide sequence ID" value="NZ_LZHX01000087.1"/>
</dbReference>
<reference evidence="1 2" key="1">
    <citation type="submission" date="2016-06" db="EMBL/GenBank/DDBJ databases">
        <authorList>
            <person name="Kjaerup R.B."/>
            <person name="Dalgaard T.S."/>
            <person name="Juul-Madsen H.R."/>
        </authorList>
    </citation>
    <scope>NUCLEOTIDE SEQUENCE [LARGE SCALE GENOMIC DNA]</scope>
    <source>
        <strain evidence="1 2">ACS1953</strain>
    </source>
</reference>
<dbReference type="AlphaFoldDB" id="A0A1A2V6U3"/>
<comment type="caution">
    <text evidence="1">The sequence shown here is derived from an EMBL/GenBank/DDBJ whole genome shotgun (WGS) entry which is preliminary data.</text>
</comment>